<keyword evidence="2" id="KW-1185">Reference proteome</keyword>
<dbReference type="PROSITE" id="PS51257">
    <property type="entry name" value="PROKAR_LIPOPROTEIN"/>
    <property type="match status" value="1"/>
</dbReference>
<dbReference type="RefSeq" id="WP_379933895.1">
    <property type="nucleotide sequence ID" value="NZ_JBHTHY010000006.1"/>
</dbReference>
<accession>A0ABW3B4L6</accession>
<proteinExistence type="predicted"/>
<name>A0ABW3B4L6_9FLAO</name>
<evidence type="ECO:0008006" key="3">
    <source>
        <dbReference type="Google" id="ProtNLM"/>
    </source>
</evidence>
<sequence length="515" mass="57371">MRTTSLTVVILLGIVLWSSSCRKNFEYAPSAGNLSFSRDTVFLDTVFNTIGSSTYALKIYNETRDDVAIPSIRLSNGPSSFYRLNVDGVAGKSFQNIPMKARDSMFVFIETTANIDENPENSLLYTDAIVFDSGIDQQEVALVTLVKDAVFLYPSTNTDGTKETIVLSLDDEGNEIRTEGFELRDDQLRFTNDKPYVIYGYAAVPPNRKLIIDAGARVHFHKDSGLLVQEEASISINGELSLDTELMEGEVIFEGDRLEPAFSETPGQWGSIWLKSGSVNNTIDYLTIKNGSIGLFIEGDNQLLSPTLVIKNSRIFNNSRYNVWGRSAFIEAKNVVLGSAGSASLYCNLGGNYSFTHCTIANYWNKGFRTRAALEIDNFIQISETNMLTGDLIQADFKNCIIDGNSRIELALGFYEGNAFNYNFSHCLLKFDDFNNQHLADPLYNFENNSNYRNMVLNMDPDFFFPARNDFRIGQASGALSKGALEFAQEVPLDIFGKDRTASPDIGTYQATDKE</sequence>
<organism evidence="1 2">
    <name type="scientific">Maribacter chungangensis</name>
    <dbReference type="NCBI Taxonomy" id="1069117"/>
    <lineage>
        <taxon>Bacteria</taxon>
        <taxon>Pseudomonadati</taxon>
        <taxon>Bacteroidota</taxon>
        <taxon>Flavobacteriia</taxon>
        <taxon>Flavobacteriales</taxon>
        <taxon>Flavobacteriaceae</taxon>
        <taxon>Maribacter</taxon>
    </lineage>
</organism>
<dbReference type="Proteomes" id="UP001597012">
    <property type="component" value="Unassembled WGS sequence"/>
</dbReference>
<comment type="caution">
    <text evidence="1">The sequence shown here is derived from an EMBL/GenBank/DDBJ whole genome shotgun (WGS) entry which is preliminary data.</text>
</comment>
<dbReference type="SUPFAM" id="SSF51126">
    <property type="entry name" value="Pectin lyase-like"/>
    <property type="match status" value="1"/>
</dbReference>
<dbReference type="EMBL" id="JBHTHY010000006">
    <property type="protein sequence ID" value="MFD0797534.1"/>
    <property type="molecule type" value="Genomic_DNA"/>
</dbReference>
<protein>
    <recommendedName>
        <fullName evidence="3">Right-handed parallel beta-helix repeat-containing protein</fullName>
    </recommendedName>
</protein>
<reference evidence="2" key="1">
    <citation type="journal article" date="2019" name="Int. J. Syst. Evol. Microbiol.">
        <title>The Global Catalogue of Microorganisms (GCM) 10K type strain sequencing project: providing services to taxonomists for standard genome sequencing and annotation.</title>
        <authorList>
            <consortium name="The Broad Institute Genomics Platform"/>
            <consortium name="The Broad Institute Genome Sequencing Center for Infectious Disease"/>
            <person name="Wu L."/>
            <person name="Ma J."/>
        </authorList>
    </citation>
    <scope>NUCLEOTIDE SEQUENCE [LARGE SCALE GENOMIC DNA]</scope>
    <source>
        <strain evidence="2">CCUG 61948</strain>
    </source>
</reference>
<evidence type="ECO:0000313" key="2">
    <source>
        <dbReference type="Proteomes" id="UP001597012"/>
    </source>
</evidence>
<gene>
    <name evidence="1" type="ORF">ACFQZJ_08685</name>
</gene>
<evidence type="ECO:0000313" key="1">
    <source>
        <dbReference type="EMBL" id="MFD0797534.1"/>
    </source>
</evidence>
<dbReference type="InterPro" id="IPR011050">
    <property type="entry name" value="Pectin_lyase_fold/virulence"/>
</dbReference>